<accession>A0AAD6LP41</accession>
<name>A0AAD6LP41_9ROSI</name>
<gene>
    <name evidence="1" type="ORF">NC653_034901</name>
</gene>
<proteinExistence type="predicted"/>
<organism evidence="1 2">
    <name type="scientific">Populus alba x Populus x berolinensis</name>
    <dbReference type="NCBI Taxonomy" id="444605"/>
    <lineage>
        <taxon>Eukaryota</taxon>
        <taxon>Viridiplantae</taxon>
        <taxon>Streptophyta</taxon>
        <taxon>Embryophyta</taxon>
        <taxon>Tracheophyta</taxon>
        <taxon>Spermatophyta</taxon>
        <taxon>Magnoliopsida</taxon>
        <taxon>eudicotyledons</taxon>
        <taxon>Gunneridae</taxon>
        <taxon>Pentapetalae</taxon>
        <taxon>rosids</taxon>
        <taxon>fabids</taxon>
        <taxon>Malpighiales</taxon>
        <taxon>Salicaceae</taxon>
        <taxon>Saliceae</taxon>
        <taxon>Populus</taxon>
    </lineage>
</organism>
<protein>
    <submittedName>
        <fullName evidence="1">Uncharacterized protein</fullName>
    </submittedName>
</protein>
<evidence type="ECO:0000313" key="2">
    <source>
        <dbReference type="Proteomes" id="UP001164929"/>
    </source>
</evidence>
<keyword evidence="2" id="KW-1185">Reference proteome</keyword>
<dbReference type="Proteomes" id="UP001164929">
    <property type="component" value="Chromosome 15"/>
</dbReference>
<evidence type="ECO:0000313" key="1">
    <source>
        <dbReference type="EMBL" id="KAJ6970450.1"/>
    </source>
</evidence>
<reference evidence="1" key="1">
    <citation type="journal article" date="2023" name="Mol. Ecol. Resour.">
        <title>Chromosome-level genome assembly of a triploid poplar Populus alba 'Berolinensis'.</title>
        <authorList>
            <person name="Chen S."/>
            <person name="Yu Y."/>
            <person name="Wang X."/>
            <person name="Wang S."/>
            <person name="Zhang T."/>
            <person name="Zhou Y."/>
            <person name="He R."/>
            <person name="Meng N."/>
            <person name="Wang Y."/>
            <person name="Liu W."/>
            <person name="Liu Z."/>
            <person name="Liu J."/>
            <person name="Guo Q."/>
            <person name="Huang H."/>
            <person name="Sederoff R.R."/>
            <person name="Wang G."/>
            <person name="Qu G."/>
            <person name="Chen S."/>
        </authorList>
    </citation>
    <scope>NUCLEOTIDE SEQUENCE</scope>
    <source>
        <strain evidence="1">SC-2020</strain>
    </source>
</reference>
<dbReference type="EMBL" id="JAQIZT010000015">
    <property type="protein sequence ID" value="KAJ6970450.1"/>
    <property type="molecule type" value="Genomic_DNA"/>
</dbReference>
<comment type="caution">
    <text evidence="1">The sequence shown here is derived from an EMBL/GenBank/DDBJ whole genome shotgun (WGS) entry which is preliminary data.</text>
</comment>
<dbReference type="AlphaFoldDB" id="A0AAD6LP41"/>
<sequence>MASGQECYLDLAQTLFLAQLSAFLLGWTQVGAALPMPRTTTSL</sequence>